<proteinExistence type="predicted"/>
<feature type="chain" id="PRO_5036428101" evidence="1">
    <location>
        <begin position="17"/>
        <end position="150"/>
    </location>
</feature>
<sequence>MLRVLMVLLELVLLLGDENDCESATRRERWPPKDEQDDGKCYGTATLREGMPGSCGLKTHSLSLSELSSRSGVCAKQIPKPALLHCTVAQNFARRKTTREKLTTHKNKQHSLSLFSFSLSVGQFLATKLYESNFSEMRRTVFATKLRMYE</sequence>
<protein>
    <submittedName>
        <fullName evidence="2">(northern house mosquito) hypothetical protein</fullName>
    </submittedName>
</protein>
<organism evidence="2">
    <name type="scientific">Culex pipiens</name>
    <name type="common">House mosquito</name>
    <dbReference type="NCBI Taxonomy" id="7175"/>
    <lineage>
        <taxon>Eukaryota</taxon>
        <taxon>Metazoa</taxon>
        <taxon>Ecdysozoa</taxon>
        <taxon>Arthropoda</taxon>
        <taxon>Hexapoda</taxon>
        <taxon>Insecta</taxon>
        <taxon>Pterygota</taxon>
        <taxon>Neoptera</taxon>
        <taxon>Endopterygota</taxon>
        <taxon>Diptera</taxon>
        <taxon>Nematocera</taxon>
        <taxon>Culicoidea</taxon>
        <taxon>Culicidae</taxon>
        <taxon>Culicinae</taxon>
        <taxon>Culicini</taxon>
        <taxon>Culex</taxon>
        <taxon>Culex</taxon>
    </lineage>
</organism>
<name>A0A8D8GV90_CULPI</name>
<dbReference type="EMBL" id="HBUE01287501">
    <property type="protein sequence ID" value="CAG6572397.1"/>
    <property type="molecule type" value="Transcribed_RNA"/>
</dbReference>
<feature type="signal peptide" evidence="1">
    <location>
        <begin position="1"/>
        <end position="16"/>
    </location>
</feature>
<dbReference type="EMBL" id="HBUE01005744">
    <property type="protein sequence ID" value="CAG6445890.1"/>
    <property type="molecule type" value="Transcribed_RNA"/>
</dbReference>
<evidence type="ECO:0000313" key="2">
    <source>
        <dbReference type="EMBL" id="CAG6520830.1"/>
    </source>
</evidence>
<dbReference type="EMBL" id="HBUE01005741">
    <property type="protein sequence ID" value="CAG6445888.1"/>
    <property type="molecule type" value="Transcribed_RNA"/>
</dbReference>
<dbReference type="AlphaFoldDB" id="A0A8D8GV90"/>
<keyword evidence="1" id="KW-0732">Signal</keyword>
<reference evidence="2" key="1">
    <citation type="submission" date="2021-05" db="EMBL/GenBank/DDBJ databases">
        <authorList>
            <person name="Alioto T."/>
            <person name="Alioto T."/>
            <person name="Gomez Garrido J."/>
        </authorList>
    </citation>
    <scope>NUCLEOTIDE SEQUENCE</scope>
</reference>
<accession>A0A8D8GV90</accession>
<dbReference type="EMBL" id="HBUE01181886">
    <property type="protein sequence ID" value="CAG6520830.1"/>
    <property type="molecule type" value="Transcribed_RNA"/>
</dbReference>
<evidence type="ECO:0000256" key="1">
    <source>
        <dbReference type="SAM" id="SignalP"/>
    </source>
</evidence>